<organism evidence="1 2">
    <name type="scientific">Rubritalea spongiae</name>
    <dbReference type="NCBI Taxonomy" id="430797"/>
    <lineage>
        <taxon>Bacteria</taxon>
        <taxon>Pseudomonadati</taxon>
        <taxon>Verrucomicrobiota</taxon>
        <taxon>Verrucomicrobiia</taxon>
        <taxon>Verrucomicrobiales</taxon>
        <taxon>Rubritaleaceae</taxon>
        <taxon>Rubritalea</taxon>
    </lineage>
</organism>
<dbReference type="EMBL" id="JBHUJC010000010">
    <property type="protein sequence ID" value="MFD2275449.1"/>
    <property type="molecule type" value="Genomic_DNA"/>
</dbReference>
<accession>A0ABW5E0A9</accession>
<evidence type="ECO:0000313" key="2">
    <source>
        <dbReference type="Proteomes" id="UP001597297"/>
    </source>
</evidence>
<dbReference type="Proteomes" id="UP001597297">
    <property type="component" value="Unassembled WGS sequence"/>
</dbReference>
<comment type="caution">
    <text evidence="1">The sequence shown here is derived from an EMBL/GenBank/DDBJ whole genome shotgun (WGS) entry which is preliminary data.</text>
</comment>
<evidence type="ECO:0008006" key="3">
    <source>
        <dbReference type="Google" id="ProtNLM"/>
    </source>
</evidence>
<reference evidence="2" key="1">
    <citation type="journal article" date="2019" name="Int. J. Syst. Evol. Microbiol.">
        <title>The Global Catalogue of Microorganisms (GCM) 10K type strain sequencing project: providing services to taxonomists for standard genome sequencing and annotation.</title>
        <authorList>
            <consortium name="The Broad Institute Genomics Platform"/>
            <consortium name="The Broad Institute Genome Sequencing Center for Infectious Disease"/>
            <person name="Wu L."/>
            <person name="Ma J."/>
        </authorList>
    </citation>
    <scope>NUCLEOTIDE SEQUENCE [LARGE SCALE GENOMIC DNA]</scope>
    <source>
        <strain evidence="2">JCM 16545</strain>
    </source>
</reference>
<sequence length="172" mass="19297">MLKRRLTGSLTQVELGITKVADTIEIQKVEHALRTKDVPARSVVVRVVLVLLGLSSLVGAGKRQQYEAWYQAKAAAELGGKTEVSVVNGRVDILTDTHAIEVEFADKWKEAIGQALWYSMQTNKKAGIVLILEDSEKDYMHAVRLESAIKHAKLDMKVWLWPNDFTPQQDNE</sequence>
<gene>
    <name evidence="1" type="ORF">ACFSQZ_03115</name>
</gene>
<name>A0ABW5E0A9_9BACT</name>
<evidence type="ECO:0000313" key="1">
    <source>
        <dbReference type="EMBL" id="MFD2275449.1"/>
    </source>
</evidence>
<keyword evidence="2" id="KW-1185">Reference proteome</keyword>
<protein>
    <recommendedName>
        <fullName evidence="3">TPM domain-containing protein</fullName>
    </recommendedName>
</protein>
<proteinExistence type="predicted"/>